<sequence length="464" mass="48815">MRLPVRLALLAAATVPLPGLAHAANGCADGTFSATHSPDGNATSILFDDFSAMAGGASGKRRTTTTCRLSVPVTQPGGHTVYAVDYRGFATTEDGQTASLRTMQDGKQILQYEIKGPLQDDVAISDRVGVSGSETLDLAVILGATGPLDENGFESTLAIDSIDFARIGYTTTASVVASLDQIARQRQSIALDLMDTAQNLLGQQSRFDEGSYVAAFASSDAAAGFNGRWEAGSGVSVLGGAAVVHANRTDVALDTLGLFAGAVRYTSPQATWRAFGEVGAWGSPDISASFSRSYQNLDSIVLASGNASGSLFSAYGRAGVIYAPDAANEFALSTRFTRAWLDLDGYDEDASGKNLFAGHIKGGRSASDTVSAEFAWSRRLDEKLDYTILGAVGRTFAGKDGAKASVDWVGDARGKADDQNFATLGGRVGWKFDERWQLDTAVSATFRENDKPDWNIGGQLKASF</sequence>
<name>A0ABQ5ZL33_9HYPH</name>
<dbReference type="InterPro" id="IPR025649">
    <property type="entry name" value="DUF4360"/>
</dbReference>
<protein>
    <recommendedName>
        <fullName evidence="4">DUF4360 domain-containing protein</fullName>
    </recommendedName>
</protein>
<proteinExistence type="predicted"/>
<dbReference type="InterPro" id="IPR036709">
    <property type="entry name" value="Autotransporte_beta_dom_sf"/>
</dbReference>
<organism evidence="2 3">
    <name type="scientific">Shinella yambaruensis</name>
    <dbReference type="NCBI Taxonomy" id="415996"/>
    <lineage>
        <taxon>Bacteria</taxon>
        <taxon>Pseudomonadati</taxon>
        <taxon>Pseudomonadota</taxon>
        <taxon>Alphaproteobacteria</taxon>
        <taxon>Hyphomicrobiales</taxon>
        <taxon>Rhizobiaceae</taxon>
        <taxon>Shinella</taxon>
    </lineage>
</organism>
<keyword evidence="1" id="KW-0732">Signal</keyword>
<reference evidence="3" key="1">
    <citation type="journal article" date="2019" name="Int. J. Syst. Evol. Microbiol.">
        <title>The Global Catalogue of Microorganisms (GCM) 10K type strain sequencing project: providing services to taxonomists for standard genome sequencing and annotation.</title>
        <authorList>
            <consortium name="The Broad Institute Genomics Platform"/>
            <consortium name="The Broad Institute Genome Sequencing Center for Infectious Disease"/>
            <person name="Wu L."/>
            <person name="Ma J."/>
        </authorList>
    </citation>
    <scope>NUCLEOTIDE SEQUENCE [LARGE SCALE GENOMIC DNA]</scope>
    <source>
        <strain evidence="3">NBRC 102122</strain>
    </source>
</reference>
<evidence type="ECO:0000256" key="1">
    <source>
        <dbReference type="SAM" id="SignalP"/>
    </source>
</evidence>
<feature type="signal peptide" evidence="1">
    <location>
        <begin position="1"/>
        <end position="23"/>
    </location>
</feature>
<dbReference type="EMBL" id="BSOP01000031">
    <property type="protein sequence ID" value="GLR52740.1"/>
    <property type="molecule type" value="Genomic_DNA"/>
</dbReference>
<accession>A0ABQ5ZL33</accession>
<gene>
    <name evidence="2" type="ORF">GCM10007923_39540</name>
</gene>
<dbReference type="Proteomes" id="UP001156702">
    <property type="component" value="Unassembled WGS sequence"/>
</dbReference>
<evidence type="ECO:0008006" key="4">
    <source>
        <dbReference type="Google" id="ProtNLM"/>
    </source>
</evidence>
<dbReference type="Pfam" id="PF14273">
    <property type="entry name" value="DUF4360"/>
    <property type="match status" value="1"/>
</dbReference>
<dbReference type="RefSeq" id="WP_244769077.1">
    <property type="nucleotide sequence ID" value="NZ_BSOP01000031.1"/>
</dbReference>
<evidence type="ECO:0000313" key="3">
    <source>
        <dbReference type="Proteomes" id="UP001156702"/>
    </source>
</evidence>
<evidence type="ECO:0000313" key="2">
    <source>
        <dbReference type="EMBL" id="GLR52740.1"/>
    </source>
</evidence>
<dbReference type="Gene3D" id="2.40.128.130">
    <property type="entry name" value="Autotransporter beta-domain"/>
    <property type="match status" value="1"/>
</dbReference>
<keyword evidence="3" id="KW-1185">Reference proteome</keyword>
<comment type="caution">
    <text evidence="2">The sequence shown here is derived from an EMBL/GenBank/DDBJ whole genome shotgun (WGS) entry which is preliminary data.</text>
</comment>
<dbReference type="SUPFAM" id="SSF103515">
    <property type="entry name" value="Autotransporter"/>
    <property type="match status" value="1"/>
</dbReference>
<feature type="chain" id="PRO_5046304590" description="DUF4360 domain-containing protein" evidence="1">
    <location>
        <begin position="24"/>
        <end position="464"/>
    </location>
</feature>